<feature type="region of interest" description="Disordered" evidence="1">
    <location>
        <begin position="1"/>
        <end position="20"/>
    </location>
</feature>
<name>A0ABR1YQZ0_9PEZI</name>
<feature type="compositionally biased region" description="Low complexity" evidence="1">
    <location>
        <begin position="618"/>
        <end position="630"/>
    </location>
</feature>
<dbReference type="PANTHER" id="PTHR21634">
    <property type="entry name" value="RE13835P"/>
    <property type="match status" value="1"/>
</dbReference>
<feature type="compositionally biased region" description="Polar residues" evidence="1">
    <location>
        <begin position="320"/>
        <end position="333"/>
    </location>
</feature>
<feature type="compositionally biased region" description="Basic and acidic residues" evidence="1">
    <location>
        <begin position="809"/>
        <end position="819"/>
    </location>
</feature>
<dbReference type="InterPro" id="IPR028084">
    <property type="entry name" value="FNIP_N_dom"/>
</dbReference>
<feature type="region of interest" description="Disordered" evidence="1">
    <location>
        <begin position="617"/>
        <end position="646"/>
    </location>
</feature>
<sequence length="1264" mass="134707">MLGQLLHSFNPNRRGPARQPNNVLESVTEDSHTYNLLFPDATQLFNSDAQAFPLNGSASNGSTYDATQAGIDLDQNRDIRIIIAQDEAGATPRTVLFDSKPNSASVDSPTTPSERRGSRHGPASQMSSSYSQSAFTIAHGRRASLAIDRNNSSQPATSAFQRARSRNASISGMPHIEEGGTQRRSKEAEELVNTCMECMFGSAPWSYRGTSSKLHILPMESRTSDRSVTSPILGEGYNSFGRTEGRKRSGLATSFTPSNFPEPQTASNGLPEATQKEPRRRTILITRLFSVSPPEDVETPAEGYSNMTTPTPGTSVGTTNSFPFPNVGSSQGSIRKGPKPQYRTPMYAIGILLHLPVASSTNRSGGAQKADKVQGGQDSLGSSFDSDRRAGWAFLDATTGDSLLNAANSDVDDRVDVIGQHWDVITRTLAHLHFVVQRKIVELFKLQEASTPQLQTPSRPSNGIRNGYREIPMSRRSLLLQGHALQFEHEIKTVVENAAERVVRGMKIPRVVTGQGRWGVWREEARWLGRWAGAKEQNFFLFNLLTAFLGTHTEWLNVLAPKSYRSKHRAQQKLNAGDDITVSSRTVLVSPDKMAARRLIFLLATFLPASSHAVYDGASPARPSTAASARGYSQSPPSNATLSRQQSLRRAINKKGHKSYPNMSVLNVAEGATVESKDGSGDQPPTRSAPHSRRPSEVRSIRSLNTTGLTIPSMAEDGGAPGAPRGNVATTSTATPDSAVPVAHFTVQRTGSIASGSSDPRPPSSGSLASTTLRQNLQRNGSTNTSNQSLTSGSSKGWSSLINFWSNGSRRESSNEHGEILQSTDDGLGISGPYRRPFNHSNPNKLEQMVQELQVDEEEEIDENTSVADQELASFSPAAPPTAARAIPSRAKQLDSPLKLSVNENDGVIDIDIPLPGFGSPVQSPLMPNMANSCSSLEGSTFGPSCCSSTLMSADAQQPANVAGWLARFHQDFALQGVNPYPDLEKDIKRAMSAEPTPSTAVTTPTMESGPTEKWVHICTTLVADARAFTVKRIHLKRRVRLIPTPSQPSLTPGSSMHTCFEGTKTPGPGSLPKSQYGNPYGGSSNGSSTTLPLTELHMEERFIEETIMDLDETLVEAIERGVSLNSANGTASNGHYSPHSVSTSTSNGSLRDSDAASTITSLGGGGGGTGDVSSSRLLDCKALVLGALEQIAKSVVAERSIAAAAGGGGVGGVGAGLVVFKESTLREGVRRWLGGVDALDVAASGVAVGGEMSVGVGQAAAMT</sequence>
<gene>
    <name evidence="3" type="ORF">HDK90DRAFT_453114</name>
</gene>
<dbReference type="Pfam" id="PF14636">
    <property type="entry name" value="FNIP_N"/>
    <property type="match status" value="1"/>
</dbReference>
<evidence type="ECO:0000259" key="2">
    <source>
        <dbReference type="Pfam" id="PF14636"/>
    </source>
</evidence>
<evidence type="ECO:0000256" key="1">
    <source>
        <dbReference type="SAM" id="MobiDB-lite"/>
    </source>
</evidence>
<feature type="domain" description="Folliculin-interacting protein N-terminal" evidence="2">
    <location>
        <begin position="78"/>
        <end position="224"/>
    </location>
</feature>
<feature type="region of interest" description="Disordered" evidence="1">
    <location>
        <begin position="1045"/>
        <end position="1092"/>
    </location>
</feature>
<feature type="compositionally biased region" description="Polar residues" evidence="1">
    <location>
        <begin position="1048"/>
        <end position="1058"/>
    </location>
</feature>
<feature type="compositionally biased region" description="Polar residues" evidence="1">
    <location>
        <begin position="251"/>
        <end position="268"/>
    </location>
</feature>
<feature type="region of interest" description="Disordered" evidence="1">
    <location>
        <begin position="808"/>
        <end position="829"/>
    </location>
</feature>
<feature type="compositionally biased region" description="Polar residues" evidence="1">
    <location>
        <begin position="149"/>
        <end position="170"/>
    </location>
</feature>
<comment type="caution">
    <text evidence="3">The sequence shown here is derived from an EMBL/GenBank/DDBJ whole genome shotgun (WGS) entry which is preliminary data.</text>
</comment>
<organism evidence="3 4">
    <name type="scientific">Phyllosticta capitalensis</name>
    <dbReference type="NCBI Taxonomy" id="121624"/>
    <lineage>
        <taxon>Eukaryota</taxon>
        <taxon>Fungi</taxon>
        <taxon>Dikarya</taxon>
        <taxon>Ascomycota</taxon>
        <taxon>Pezizomycotina</taxon>
        <taxon>Dothideomycetes</taxon>
        <taxon>Dothideomycetes incertae sedis</taxon>
        <taxon>Botryosphaeriales</taxon>
        <taxon>Phyllostictaceae</taxon>
        <taxon>Phyllosticta</taxon>
    </lineage>
</organism>
<feature type="compositionally biased region" description="Basic and acidic residues" evidence="1">
    <location>
        <begin position="175"/>
        <end position="184"/>
    </location>
</feature>
<feature type="region of interest" description="Disordered" evidence="1">
    <location>
        <begin position="147"/>
        <end position="184"/>
    </location>
</feature>
<feature type="compositionally biased region" description="Polar residues" evidence="1">
    <location>
        <begin position="631"/>
        <end position="646"/>
    </location>
</feature>
<feature type="region of interest" description="Disordered" evidence="1">
    <location>
        <begin position="673"/>
        <end position="741"/>
    </location>
</feature>
<dbReference type="Proteomes" id="UP001492380">
    <property type="component" value="Unassembled WGS sequence"/>
</dbReference>
<accession>A0ABR1YQZ0</accession>
<feature type="compositionally biased region" description="Polar residues" evidence="1">
    <location>
        <begin position="1127"/>
        <end position="1151"/>
    </location>
</feature>
<feature type="compositionally biased region" description="Polar residues" evidence="1">
    <location>
        <begin position="100"/>
        <end position="112"/>
    </location>
</feature>
<dbReference type="PANTHER" id="PTHR21634:SF9">
    <property type="entry name" value="RE13835P"/>
    <property type="match status" value="1"/>
</dbReference>
<evidence type="ECO:0000313" key="3">
    <source>
        <dbReference type="EMBL" id="KAK8235858.1"/>
    </source>
</evidence>
<dbReference type="EMBL" id="JBBWRZ010000005">
    <property type="protein sequence ID" value="KAK8235858.1"/>
    <property type="molecule type" value="Genomic_DNA"/>
</dbReference>
<proteinExistence type="predicted"/>
<feature type="region of interest" description="Disordered" evidence="1">
    <location>
        <begin position="314"/>
        <end position="340"/>
    </location>
</feature>
<feature type="region of interest" description="Disordered" evidence="1">
    <location>
        <begin position="93"/>
        <end position="132"/>
    </location>
</feature>
<keyword evidence="4" id="KW-1185">Reference proteome</keyword>
<feature type="region of interest" description="Disordered" evidence="1">
    <location>
        <begin position="226"/>
        <end position="278"/>
    </location>
</feature>
<feature type="region of interest" description="Disordered" evidence="1">
    <location>
        <begin position="1127"/>
        <end position="1169"/>
    </location>
</feature>
<feature type="region of interest" description="Disordered" evidence="1">
    <location>
        <begin position="361"/>
        <end position="384"/>
    </location>
</feature>
<protein>
    <submittedName>
        <fullName evidence="3">Folliculin-interacting protein N-terminus-domain-containing protein</fullName>
    </submittedName>
</protein>
<reference evidence="3 4" key="1">
    <citation type="submission" date="2024-04" db="EMBL/GenBank/DDBJ databases">
        <title>Phyllosticta paracitricarpa is synonymous to the EU quarantine fungus P. citricarpa based on phylogenomic analyses.</title>
        <authorList>
            <consortium name="Lawrence Berkeley National Laboratory"/>
            <person name="Van Ingen-Buijs V.A."/>
            <person name="Van Westerhoven A.C."/>
            <person name="Haridas S."/>
            <person name="Skiadas P."/>
            <person name="Martin F."/>
            <person name="Groenewald J.Z."/>
            <person name="Crous P.W."/>
            <person name="Seidl M.F."/>
        </authorList>
    </citation>
    <scope>NUCLEOTIDE SEQUENCE [LARGE SCALE GENOMIC DNA]</scope>
    <source>
        <strain evidence="3 4">CBS 123374</strain>
    </source>
</reference>
<evidence type="ECO:0000313" key="4">
    <source>
        <dbReference type="Proteomes" id="UP001492380"/>
    </source>
</evidence>